<dbReference type="STRING" id="4113.M1CYW4"/>
<dbReference type="EnsemblPlants" id="PGSC0003DMT400077774">
    <property type="protein sequence ID" value="PGSC0003DMT400077774"/>
    <property type="gene ID" value="PGSC0003DMG400030254"/>
</dbReference>
<accession>M1CYW4</accession>
<reference evidence="2" key="1">
    <citation type="journal article" date="2011" name="Nature">
        <title>Genome sequence and analysis of the tuber crop potato.</title>
        <authorList>
            <consortium name="The Potato Genome Sequencing Consortium"/>
        </authorList>
    </citation>
    <scope>NUCLEOTIDE SEQUENCE [LARGE SCALE GENOMIC DNA]</scope>
    <source>
        <strain evidence="2">cv. DM1-3 516 R44</strain>
    </source>
</reference>
<dbReference type="InParanoid" id="M1CYW4"/>
<organism evidence="1 2">
    <name type="scientific">Solanum tuberosum</name>
    <name type="common">Potato</name>
    <dbReference type="NCBI Taxonomy" id="4113"/>
    <lineage>
        <taxon>Eukaryota</taxon>
        <taxon>Viridiplantae</taxon>
        <taxon>Streptophyta</taxon>
        <taxon>Embryophyta</taxon>
        <taxon>Tracheophyta</taxon>
        <taxon>Spermatophyta</taxon>
        <taxon>Magnoliopsida</taxon>
        <taxon>eudicotyledons</taxon>
        <taxon>Gunneridae</taxon>
        <taxon>Pentapetalae</taxon>
        <taxon>asterids</taxon>
        <taxon>lamiids</taxon>
        <taxon>Solanales</taxon>
        <taxon>Solanaceae</taxon>
        <taxon>Solanoideae</taxon>
        <taxon>Solaneae</taxon>
        <taxon>Solanum</taxon>
    </lineage>
</organism>
<dbReference type="AlphaFoldDB" id="M1CYW4"/>
<dbReference type="Proteomes" id="UP000011115">
    <property type="component" value="Unassembled WGS sequence"/>
</dbReference>
<evidence type="ECO:0000313" key="2">
    <source>
        <dbReference type="Proteomes" id="UP000011115"/>
    </source>
</evidence>
<evidence type="ECO:0000313" key="1">
    <source>
        <dbReference type="EnsemblPlants" id="PGSC0003DMT400077774"/>
    </source>
</evidence>
<proteinExistence type="predicted"/>
<protein>
    <submittedName>
        <fullName evidence="1">Methylcobalamin:com methyltransferase</fullName>
    </submittedName>
</protein>
<dbReference type="HOGENOM" id="CLU_2594414_0_0_1"/>
<keyword evidence="2" id="KW-1185">Reference proteome</keyword>
<name>M1CYW4_SOLTU</name>
<sequence>MKMVTQMMKMTLIFWCNFITVGAYLSLTTTSASLLLLPATGKVLALELPKNGNDKCTVLYPASAKASTDIEISLCPGLEG</sequence>
<reference evidence="1" key="2">
    <citation type="submission" date="2015-06" db="UniProtKB">
        <authorList>
            <consortium name="EnsemblPlants"/>
        </authorList>
    </citation>
    <scope>IDENTIFICATION</scope>
    <source>
        <strain evidence="1">DM1-3 516 R44</strain>
    </source>
</reference>
<dbReference type="PaxDb" id="4113-PGSC0003DMT400077774"/>
<dbReference type="Gramene" id="PGSC0003DMT400077774">
    <property type="protein sequence ID" value="PGSC0003DMT400077774"/>
    <property type="gene ID" value="PGSC0003DMG400030254"/>
</dbReference>